<dbReference type="GO" id="GO:0099558">
    <property type="term" value="P:maintenance of synapse structure"/>
    <property type="evidence" value="ECO:0007669"/>
    <property type="project" value="TreeGrafter"/>
</dbReference>
<sequence>CAADQSSCGCCLMQRQISRMERLFNKSVNLLKDELMSSKLILNNVRSRSAFSVALNNNSAVTSYGPFSSDSIIKYKHIFINLGDGYNAETGIFTVPRSGVYSLSVTIYGTARLILNNCATLQVNNQNVAELTEKNGQDLEDSNTAVVAVQLKAGDRVSVKLLQGCSINDDFNHYNTFTGFLLYASD</sequence>
<feature type="domain" description="C1q" evidence="4">
    <location>
        <begin position="44"/>
        <end position="186"/>
    </location>
</feature>
<dbReference type="Ensembl" id="ENSACIT00000016646.1">
    <property type="protein sequence ID" value="ENSACIP00000016214.1"/>
    <property type="gene ID" value="ENSACIG00000012617.1"/>
</dbReference>
<evidence type="ECO:0000256" key="3">
    <source>
        <dbReference type="ARBA" id="ARBA00022729"/>
    </source>
</evidence>
<keyword evidence="6" id="KW-1185">Reference proteome</keyword>
<dbReference type="InterPro" id="IPR050822">
    <property type="entry name" value="Cerebellin_Synaptic_Org"/>
</dbReference>
<dbReference type="InterPro" id="IPR008983">
    <property type="entry name" value="Tumour_necrosis_fac-like_dom"/>
</dbReference>
<accession>A0A3Q0RUJ7</accession>
<dbReference type="PANTHER" id="PTHR22923:SF103">
    <property type="entry name" value="CEREBELLIN 20-RELATED"/>
    <property type="match status" value="1"/>
</dbReference>
<dbReference type="GeneTree" id="ENSGT00940000163520"/>
<organism evidence="5 6">
    <name type="scientific">Amphilophus citrinellus</name>
    <name type="common">Midas cichlid</name>
    <name type="synonym">Cichlasoma citrinellum</name>
    <dbReference type="NCBI Taxonomy" id="61819"/>
    <lineage>
        <taxon>Eukaryota</taxon>
        <taxon>Metazoa</taxon>
        <taxon>Chordata</taxon>
        <taxon>Craniata</taxon>
        <taxon>Vertebrata</taxon>
        <taxon>Euteleostomi</taxon>
        <taxon>Actinopterygii</taxon>
        <taxon>Neopterygii</taxon>
        <taxon>Teleostei</taxon>
        <taxon>Neoteleostei</taxon>
        <taxon>Acanthomorphata</taxon>
        <taxon>Ovalentaria</taxon>
        <taxon>Cichlomorphae</taxon>
        <taxon>Cichliformes</taxon>
        <taxon>Cichlidae</taxon>
        <taxon>New World cichlids</taxon>
        <taxon>Cichlasomatinae</taxon>
        <taxon>Heroini</taxon>
        <taxon>Amphilophus</taxon>
    </lineage>
</organism>
<dbReference type="InterPro" id="IPR001073">
    <property type="entry name" value="C1q_dom"/>
</dbReference>
<dbReference type="PROSITE" id="PS50871">
    <property type="entry name" value="C1Q"/>
    <property type="match status" value="1"/>
</dbReference>
<dbReference type="Proteomes" id="UP000261340">
    <property type="component" value="Unplaced"/>
</dbReference>
<reference evidence="5" key="2">
    <citation type="submission" date="2025-09" db="UniProtKB">
        <authorList>
            <consortium name="Ensembl"/>
        </authorList>
    </citation>
    <scope>IDENTIFICATION</scope>
</reference>
<evidence type="ECO:0000259" key="4">
    <source>
        <dbReference type="PROSITE" id="PS50871"/>
    </source>
</evidence>
<keyword evidence="2" id="KW-0964">Secreted</keyword>
<evidence type="ECO:0000313" key="5">
    <source>
        <dbReference type="Ensembl" id="ENSACIP00000016214.1"/>
    </source>
</evidence>
<evidence type="ECO:0000256" key="2">
    <source>
        <dbReference type="ARBA" id="ARBA00022525"/>
    </source>
</evidence>
<dbReference type="GO" id="GO:0005576">
    <property type="term" value="C:extracellular region"/>
    <property type="evidence" value="ECO:0007669"/>
    <property type="project" value="UniProtKB-SubCell"/>
</dbReference>
<protein>
    <submittedName>
        <fullName evidence="5">Cerebellin 20</fullName>
    </submittedName>
</protein>
<dbReference type="GO" id="GO:0045202">
    <property type="term" value="C:synapse"/>
    <property type="evidence" value="ECO:0007669"/>
    <property type="project" value="TreeGrafter"/>
</dbReference>
<dbReference type="AlphaFoldDB" id="A0A3Q0RUJ7"/>
<comment type="subcellular location">
    <subcellularLocation>
        <location evidence="1">Secreted</location>
    </subcellularLocation>
</comment>
<dbReference type="SUPFAM" id="SSF49842">
    <property type="entry name" value="TNF-like"/>
    <property type="match status" value="1"/>
</dbReference>
<dbReference type="OMA" id="TCGCCLM"/>
<dbReference type="SMART" id="SM00110">
    <property type="entry name" value="C1Q"/>
    <property type="match status" value="1"/>
</dbReference>
<reference evidence="5" key="1">
    <citation type="submission" date="2025-08" db="UniProtKB">
        <authorList>
            <consortium name="Ensembl"/>
        </authorList>
    </citation>
    <scope>IDENTIFICATION</scope>
</reference>
<name>A0A3Q0RUJ7_AMPCI</name>
<keyword evidence="3" id="KW-0732">Signal</keyword>
<proteinExistence type="predicted"/>
<dbReference type="PANTHER" id="PTHR22923">
    <property type="entry name" value="CEREBELLIN-RELATED"/>
    <property type="match status" value="1"/>
</dbReference>
<evidence type="ECO:0000313" key="6">
    <source>
        <dbReference type="Proteomes" id="UP000261340"/>
    </source>
</evidence>
<dbReference type="Gene3D" id="2.60.120.40">
    <property type="match status" value="1"/>
</dbReference>
<dbReference type="Pfam" id="PF00386">
    <property type="entry name" value="C1q"/>
    <property type="match status" value="1"/>
</dbReference>
<evidence type="ECO:0000256" key="1">
    <source>
        <dbReference type="ARBA" id="ARBA00004613"/>
    </source>
</evidence>
<dbReference type="PRINTS" id="PR00007">
    <property type="entry name" value="COMPLEMNTC1Q"/>
</dbReference>